<reference evidence="3 4" key="1">
    <citation type="journal article" date="2011" name="Stand. Genomic Sci.">
        <title>Complete genome sequence of 'Thioalkalivibrio sulfidophilus' HL-EbGr7.</title>
        <authorList>
            <person name="Muyzer G."/>
            <person name="Sorokin D.Y."/>
            <person name="Mavromatis K."/>
            <person name="Lapidus A."/>
            <person name="Clum A."/>
            <person name="Ivanova N."/>
            <person name="Pati A."/>
            <person name="d'Haeseleer P."/>
            <person name="Woyke T."/>
            <person name="Kyrpides N.C."/>
        </authorList>
    </citation>
    <scope>NUCLEOTIDE SEQUENCE [LARGE SCALE GENOMIC DNA]</scope>
    <source>
        <strain evidence="3 4">HL-EbGR7</strain>
    </source>
</reference>
<protein>
    <submittedName>
        <fullName evidence="3">Adenylate cyclase</fullName>
    </submittedName>
</protein>
<proteinExistence type="predicted"/>
<dbReference type="InterPro" id="IPR023577">
    <property type="entry name" value="CYTH_domain"/>
</dbReference>
<evidence type="ECO:0000256" key="1">
    <source>
        <dbReference type="PIRSR" id="PIRSR016487-1"/>
    </source>
</evidence>
<dbReference type="PANTHER" id="PTHR40114">
    <property type="entry name" value="SLR0698 PROTEIN"/>
    <property type="match status" value="1"/>
</dbReference>
<dbReference type="PROSITE" id="PS51707">
    <property type="entry name" value="CYTH"/>
    <property type="match status" value="1"/>
</dbReference>
<feature type="active site" description="Proton acceptor" evidence="1">
    <location>
        <position position="30"/>
    </location>
</feature>
<dbReference type="InterPro" id="IPR012042">
    <property type="entry name" value="NeuTTM/CthTTM-like"/>
</dbReference>
<dbReference type="EMBL" id="CP001339">
    <property type="protein sequence ID" value="ACL72991.1"/>
    <property type="molecule type" value="Genomic_DNA"/>
</dbReference>
<sequence>MGLEIERKFLVVGESWKKSVSRRIHFRQGYLCGNRHASIRVRVTDEDARLNIKSATLGVEREEFEYSIPPEEARRMLEALCEGPLIEKTRYFVEHQGHVWEVDVFEGRNEGLIVAEIELSATDEVFDRPDWVGQEVSHDPRYYNTSLVKHPFCEW</sequence>
<dbReference type="Gene3D" id="2.40.320.10">
    <property type="entry name" value="Hypothetical Protein Pfu-838710-001"/>
    <property type="match status" value="1"/>
</dbReference>
<dbReference type="CDD" id="cd07891">
    <property type="entry name" value="CYTH-like_CthTTM-like_1"/>
    <property type="match status" value="1"/>
</dbReference>
<dbReference type="STRING" id="396588.Tgr7_1910"/>
<accession>B8GSX6</accession>
<keyword evidence="4" id="KW-1185">Reference proteome</keyword>
<feature type="domain" description="CYTH" evidence="2">
    <location>
        <begin position="2"/>
        <end position="149"/>
    </location>
</feature>
<name>B8GSX6_THISH</name>
<evidence type="ECO:0000313" key="3">
    <source>
        <dbReference type="EMBL" id="ACL72991.1"/>
    </source>
</evidence>
<evidence type="ECO:0000313" key="4">
    <source>
        <dbReference type="Proteomes" id="UP000002383"/>
    </source>
</evidence>
<dbReference type="PIRSF" id="PIRSF016487">
    <property type="entry name" value="CYTH_UCP016487"/>
    <property type="match status" value="1"/>
</dbReference>
<dbReference type="AlphaFoldDB" id="B8GSX6"/>
<dbReference type="KEGG" id="tgr:Tgr7_1910"/>
<dbReference type="RefSeq" id="WP_012638470.1">
    <property type="nucleotide sequence ID" value="NC_011901.1"/>
</dbReference>
<dbReference type="SUPFAM" id="SSF55154">
    <property type="entry name" value="CYTH-like phosphatases"/>
    <property type="match status" value="1"/>
</dbReference>
<evidence type="ECO:0000259" key="2">
    <source>
        <dbReference type="PROSITE" id="PS51707"/>
    </source>
</evidence>
<dbReference type="PANTHER" id="PTHR40114:SF1">
    <property type="entry name" value="SLR0698 PROTEIN"/>
    <property type="match status" value="1"/>
</dbReference>
<gene>
    <name evidence="3" type="ordered locus">Tgr7_1910</name>
</gene>
<dbReference type="HOGENOM" id="CLU_109545_1_0_6"/>
<organism evidence="3 4">
    <name type="scientific">Thioalkalivibrio sulfidiphilus (strain HL-EbGR7)</name>
    <dbReference type="NCBI Taxonomy" id="396588"/>
    <lineage>
        <taxon>Bacteria</taxon>
        <taxon>Pseudomonadati</taxon>
        <taxon>Pseudomonadota</taxon>
        <taxon>Gammaproteobacteria</taxon>
        <taxon>Chromatiales</taxon>
        <taxon>Ectothiorhodospiraceae</taxon>
        <taxon>Thioalkalivibrio</taxon>
    </lineage>
</organism>
<dbReference type="OrthoDB" id="9805588at2"/>
<dbReference type="SMART" id="SM01118">
    <property type="entry name" value="CYTH"/>
    <property type="match status" value="1"/>
</dbReference>
<dbReference type="Proteomes" id="UP000002383">
    <property type="component" value="Chromosome"/>
</dbReference>
<dbReference type="Pfam" id="PF01928">
    <property type="entry name" value="CYTH"/>
    <property type="match status" value="1"/>
</dbReference>
<dbReference type="eggNOG" id="COG2954">
    <property type="taxonomic scope" value="Bacteria"/>
</dbReference>
<dbReference type="InterPro" id="IPR033469">
    <property type="entry name" value="CYTH-like_dom_sf"/>
</dbReference>